<dbReference type="Pfam" id="PF01455">
    <property type="entry name" value="HupF_HypC"/>
    <property type="match status" value="1"/>
</dbReference>
<dbReference type="SUPFAM" id="SSF159127">
    <property type="entry name" value="HupF/HypC-like"/>
    <property type="match status" value="1"/>
</dbReference>
<protein>
    <submittedName>
        <fullName evidence="2">Hydrogenase</fullName>
    </submittedName>
</protein>
<reference evidence="2 3" key="1">
    <citation type="journal article" date="2014" name="Syst. Appl. Microbiol.">
        <title>Microsymbionts of Phaseolus vulgaris in acid and alkaline soils of Mexico.</title>
        <authorList>
            <person name="Verastegui-Valdes M.M."/>
            <person name="Zhang Y.J."/>
            <person name="Rivera-Orduna F.N."/>
            <person name="Cheng H.P."/>
            <person name="Sui X.H."/>
            <person name="Wang E.T."/>
        </authorList>
    </citation>
    <scope>NUCLEOTIDE SEQUENCE [LARGE SCALE GENOMIC DNA]</scope>
    <source>
        <strain evidence="2 3">FG01</strain>
    </source>
</reference>
<accession>A0A2S3YT09</accession>
<dbReference type="AlphaFoldDB" id="A0A2S3YT09"/>
<comment type="caution">
    <text evidence="2">The sequence shown here is derived from an EMBL/GenBank/DDBJ whole genome shotgun (WGS) entry which is preliminary data.</text>
</comment>
<dbReference type="GO" id="GO:0005506">
    <property type="term" value="F:iron ion binding"/>
    <property type="evidence" value="ECO:0007669"/>
    <property type="project" value="TreeGrafter"/>
</dbReference>
<evidence type="ECO:0000313" key="2">
    <source>
        <dbReference type="EMBL" id="POH34770.1"/>
    </source>
</evidence>
<dbReference type="RefSeq" id="WP_028004120.1">
    <property type="nucleotide sequence ID" value="NZ_LODU01000009.1"/>
</dbReference>
<sequence>MCIAIPMRIVTANEFVAQCERHGAIATISLLLVGPQPTGTHLLTHLGSAIRVLDADEARAIDDALAGLVEASEGRAFEPLFADLISREPELPPHLRTE</sequence>
<proteinExistence type="inferred from homology"/>
<evidence type="ECO:0000313" key="3">
    <source>
        <dbReference type="Proteomes" id="UP000237511"/>
    </source>
</evidence>
<dbReference type="InterPro" id="IPR001109">
    <property type="entry name" value="Hydrogenase_HupF/HypC"/>
</dbReference>
<dbReference type="GO" id="GO:0051604">
    <property type="term" value="P:protein maturation"/>
    <property type="evidence" value="ECO:0007669"/>
    <property type="project" value="TreeGrafter"/>
</dbReference>
<dbReference type="NCBIfam" id="TIGR00074">
    <property type="entry name" value="hypC_hupF"/>
    <property type="match status" value="1"/>
</dbReference>
<dbReference type="PRINTS" id="PR00445">
    <property type="entry name" value="HUPFHYPC"/>
</dbReference>
<evidence type="ECO:0000256" key="1">
    <source>
        <dbReference type="ARBA" id="ARBA00006018"/>
    </source>
</evidence>
<dbReference type="Gene3D" id="2.30.30.140">
    <property type="match status" value="1"/>
</dbReference>
<dbReference type="InterPro" id="IPR019812">
    <property type="entry name" value="Hydgase_assmbl_chp_CS"/>
</dbReference>
<dbReference type="PANTHER" id="PTHR35177">
    <property type="entry name" value="HYDROGENASE MATURATION FACTOR HYBG"/>
    <property type="match status" value="1"/>
</dbReference>
<dbReference type="EMBL" id="LODU01000009">
    <property type="protein sequence ID" value="POH34770.1"/>
    <property type="molecule type" value="Genomic_DNA"/>
</dbReference>
<gene>
    <name evidence="2" type="ORF">ATY31_05975</name>
</gene>
<dbReference type="PROSITE" id="PS01097">
    <property type="entry name" value="HUPF_HYPC"/>
    <property type="match status" value="1"/>
</dbReference>
<name>A0A2S3YT09_9HYPH</name>
<comment type="similarity">
    <text evidence="1">Belongs to the HupF/HypC family.</text>
</comment>
<dbReference type="GO" id="GO:1902670">
    <property type="term" value="F:carbon dioxide binding"/>
    <property type="evidence" value="ECO:0007669"/>
    <property type="project" value="TreeGrafter"/>
</dbReference>
<organism evidence="2 3">
    <name type="scientific">Sinorhizobium americanum</name>
    <dbReference type="NCBI Taxonomy" id="194963"/>
    <lineage>
        <taxon>Bacteria</taxon>
        <taxon>Pseudomonadati</taxon>
        <taxon>Pseudomonadota</taxon>
        <taxon>Alphaproteobacteria</taxon>
        <taxon>Hyphomicrobiales</taxon>
        <taxon>Rhizobiaceae</taxon>
        <taxon>Sinorhizobium/Ensifer group</taxon>
        <taxon>Sinorhizobium</taxon>
    </lineage>
</organism>
<dbReference type="PANTHER" id="PTHR35177:SF2">
    <property type="entry name" value="HYDROGENASE MATURATION FACTOR HYBG"/>
    <property type="match status" value="1"/>
</dbReference>
<dbReference type="Proteomes" id="UP000237511">
    <property type="component" value="Unassembled WGS sequence"/>
</dbReference>